<reference evidence="2 3" key="1">
    <citation type="submission" date="2015-09" db="EMBL/GenBank/DDBJ databases">
        <title>Atta colombica WGS genome.</title>
        <authorList>
            <person name="Nygaard S."/>
            <person name="Hu H."/>
            <person name="Boomsma J."/>
            <person name="Zhang G."/>
        </authorList>
    </citation>
    <scope>NUCLEOTIDE SEQUENCE [LARGE SCALE GENOMIC DNA]</scope>
    <source>
        <strain evidence="2">Treedump-2</strain>
        <tissue evidence="2">Whole body</tissue>
    </source>
</reference>
<organism evidence="2 3">
    <name type="scientific">Atta colombica</name>
    <dbReference type="NCBI Taxonomy" id="520822"/>
    <lineage>
        <taxon>Eukaryota</taxon>
        <taxon>Metazoa</taxon>
        <taxon>Ecdysozoa</taxon>
        <taxon>Arthropoda</taxon>
        <taxon>Hexapoda</taxon>
        <taxon>Insecta</taxon>
        <taxon>Pterygota</taxon>
        <taxon>Neoptera</taxon>
        <taxon>Endopterygota</taxon>
        <taxon>Hymenoptera</taxon>
        <taxon>Apocrita</taxon>
        <taxon>Aculeata</taxon>
        <taxon>Formicoidea</taxon>
        <taxon>Formicidae</taxon>
        <taxon>Myrmicinae</taxon>
        <taxon>Atta</taxon>
    </lineage>
</organism>
<protein>
    <submittedName>
        <fullName evidence="2">Uncharacterized protein</fullName>
    </submittedName>
</protein>
<keyword evidence="1" id="KW-0812">Transmembrane</keyword>
<feature type="transmembrane region" description="Helical" evidence="1">
    <location>
        <begin position="70"/>
        <end position="87"/>
    </location>
</feature>
<evidence type="ECO:0000256" key="1">
    <source>
        <dbReference type="SAM" id="Phobius"/>
    </source>
</evidence>
<sequence>MTKTLQTALASLLIIGSFCSLGLFEYPLGQPRPHLSYLYTLTTWSYFMYSFYYSYILFDWYDTISGWKQLIQLITVIASILASFFYFKELKICLYELSVVDDTLETLGAPKEYQRLRNWTIRIIVGWIVYIFFYLAVHLY</sequence>
<dbReference type="AlphaFoldDB" id="A0A151I4K9"/>
<evidence type="ECO:0000313" key="2">
    <source>
        <dbReference type="EMBL" id="KYM84696.1"/>
    </source>
</evidence>
<gene>
    <name evidence="2" type="ORF">ALC53_05089</name>
</gene>
<keyword evidence="3" id="KW-1185">Reference proteome</keyword>
<accession>A0A151I4K9</accession>
<feature type="transmembrane region" description="Helical" evidence="1">
    <location>
        <begin position="36"/>
        <end position="58"/>
    </location>
</feature>
<name>A0A151I4K9_9HYME</name>
<dbReference type="Proteomes" id="UP000078540">
    <property type="component" value="Unassembled WGS sequence"/>
</dbReference>
<evidence type="ECO:0000313" key="3">
    <source>
        <dbReference type="Proteomes" id="UP000078540"/>
    </source>
</evidence>
<keyword evidence="1" id="KW-0472">Membrane</keyword>
<feature type="transmembrane region" description="Helical" evidence="1">
    <location>
        <begin position="6"/>
        <end position="24"/>
    </location>
</feature>
<feature type="transmembrane region" description="Helical" evidence="1">
    <location>
        <begin position="119"/>
        <end position="137"/>
    </location>
</feature>
<proteinExistence type="predicted"/>
<dbReference type="EMBL" id="KQ976461">
    <property type="protein sequence ID" value="KYM84696.1"/>
    <property type="molecule type" value="Genomic_DNA"/>
</dbReference>
<keyword evidence="1" id="KW-1133">Transmembrane helix</keyword>